<dbReference type="EMBL" id="KI279514">
    <property type="protein sequence ID" value="ESA18123.1"/>
    <property type="molecule type" value="Genomic_DNA"/>
</dbReference>
<feature type="domain" description="Serine-threonine/tyrosine-protein kinase catalytic" evidence="2">
    <location>
        <begin position="8"/>
        <end position="56"/>
    </location>
</feature>
<feature type="non-terminal residue" evidence="3">
    <location>
        <position position="1"/>
    </location>
</feature>
<dbReference type="HOGENOM" id="CLU_1763261_0_0_1"/>
<name>U9UHT1_RHIID</name>
<dbReference type="SUPFAM" id="SSF56112">
    <property type="entry name" value="Protein kinase-like (PK-like)"/>
    <property type="match status" value="1"/>
</dbReference>
<feature type="compositionally biased region" description="Basic and acidic residues" evidence="1">
    <location>
        <begin position="74"/>
        <end position="90"/>
    </location>
</feature>
<dbReference type="Gene3D" id="1.10.510.10">
    <property type="entry name" value="Transferase(Phosphotransferase) domain 1"/>
    <property type="match status" value="1"/>
</dbReference>
<evidence type="ECO:0000259" key="2">
    <source>
        <dbReference type="Pfam" id="PF07714"/>
    </source>
</evidence>
<protein>
    <recommendedName>
        <fullName evidence="2">Serine-threonine/tyrosine-protein kinase catalytic domain-containing protein</fullName>
    </recommendedName>
</protein>
<evidence type="ECO:0000256" key="1">
    <source>
        <dbReference type="SAM" id="MobiDB-lite"/>
    </source>
</evidence>
<evidence type="ECO:0000313" key="3">
    <source>
        <dbReference type="EMBL" id="ESA18123.1"/>
    </source>
</evidence>
<sequence length="148" mass="17146">LWTLLINYTLYVVTEWTEEGDLEDFLRNDRELLWPLRLKIAEQIANALEFINRVEIYTSPLCAGDENKNSNINDEEKVSDVDGSSDKRDEDAAKIPDFFSRAVGELIDSDGNDLSEYLTNLFKLIEKDETVSEDKKSLLSTYMRSRRK</sequence>
<reference evidence="3" key="1">
    <citation type="submission" date="2013-07" db="EMBL/GenBank/DDBJ databases">
        <title>The genome of an arbuscular mycorrhizal fungus provides insights into the evolution of the oldest plant symbiosis.</title>
        <authorList>
            <consortium name="DOE Joint Genome Institute"/>
            <person name="Tisserant E."/>
            <person name="Malbreil M."/>
            <person name="Kuo A."/>
            <person name="Kohler A."/>
            <person name="Symeonidi A."/>
            <person name="Balestrini R."/>
            <person name="Charron P."/>
            <person name="Duensing N."/>
            <person name="Frei-dit-Frey N."/>
            <person name="Gianinazzi-Pearson V."/>
            <person name="Gilbert B."/>
            <person name="Handa Y."/>
            <person name="Hijri M."/>
            <person name="Kaul R."/>
            <person name="Kawaguchi M."/>
            <person name="Krajinski F."/>
            <person name="Lammers P."/>
            <person name="Lapierre D."/>
            <person name="Masclaux F.G."/>
            <person name="Murat C."/>
            <person name="Morin E."/>
            <person name="Ndikumana S."/>
            <person name="Pagni M."/>
            <person name="Petitpierre D."/>
            <person name="Requena N."/>
            <person name="Rosikiewicz P."/>
            <person name="Riley R."/>
            <person name="Saito K."/>
            <person name="San Clemente H."/>
            <person name="Shapiro H."/>
            <person name="van Tuinen D."/>
            <person name="Becard G."/>
            <person name="Bonfante P."/>
            <person name="Paszkowski U."/>
            <person name="Shachar-Hill Y."/>
            <person name="Young J.P."/>
            <person name="Sanders I.R."/>
            <person name="Henrissat B."/>
            <person name="Rensing S.A."/>
            <person name="Grigoriev I.V."/>
            <person name="Corradi N."/>
            <person name="Roux C."/>
            <person name="Martin F."/>
        </authorList>
    </citation>
    <scope>NUCLEOTIDE SEQUENCE</scope>
    <source>
        <strain evidence="3">DAOM 197198</strain>
    </source>
</reference>
<dbReference type="InterPro" id="IPR011009">
    <property type="entry name" value="Kinase-like_dom_sf"/>
</dbReference>
<dbReference type="GO" id="GO:0004672">
    <property type="term" value="F:protein kinase activity"/>
    <property type="evidence" value="ECO:0007669"/>
    <property type="project" value="InterPro"/>
</dbReference>
<gene>
    <name evidence="3" type="ORF">GLOINDRAFT_93570</name>
</gene>
<dbReference type="InterPro" id="IPR001245">
    <property type="entry name" value="Ser-Thr/Tyr_kinase_cat_dom"/>
</dbReference>
<dbReference type="Pfam" id="PF07714">
    <property type="entry name" value="PK_Tyr_Ser-Thr"/>
    <property type="match status" value="1"/>
</dbReference>
<accession>U9UHT1</accession>
<proteinExistence type="predicted"/>
<feature type="region of interest" description="Disordered" evidence="1">
    <location>
        <begin position="61"/>
        <end position="90"/>
    </location>
</feature>
<organism evidence="3">
    <name type="scientific">Rhizophagus irregularis (strain DAOM 181602 / DAOM 197198 / MUCL 43194)</name>
    <name type="common">Arbuscular mycorrhizal fungus</name>
    <name type="synonym">Glomus intraradices</name>
    <dbReference type="NCBI Taxonomy" id="747089"/>
    <lineage>
        <taxon>Eukaryota</taxon>
        <taxon>Fungi</taxon>
        <taxon>Fungi incertae sedis</taxon>
        <taxon>Mucoromycota</taxon>
        <taxon>Glomeromycotina</taxon>
        <taxon>Glomeromycetes</taxon>
        <taxon>Glomerales</taxon>
        <taxon>Glomeraceae</taxon>
        <taxon>Rhizophagus</taxon>
    </lineage>
</organism>
<dbReference type="AlphaFoldDB" id="U9UHT1"/>